<evidence type="ECO:0000256" key="9">
    <source>
        <dbReference type="SAM" id="MobiDB-lite"/>
    </source>
</evidence>
<evidence type="ECO:0000256" key="2">
    <source>
        <dbReference type="ARBA" id="ARBA00004533"/>
    </source>
</evidence>
<dbReference type="Proteomes" id="UP001432222">
    <property type="component" value="Chromosome"/>
</dbReference>
<dbReference type="RefSeq" id="WP_328957310.1">
    <property type="nucleotide sequence ID" value="NZ_CP108110.1"/>
</dbReference>
<dbReference type="SUPFAM" id="SSF53850">
    <property type="entry name" value="Periplasmic binding protein-like II"/>
    <property type="match status" value="1"/>
</dbReference>
<evidence type="ECO:0000256" key="1">
    <source>
        <dbReference type="ARBA" id="ARBA00004418"/>
    </source>
</evidence>
<evidence type="ECO:0000256" key="5">
    <source>
        <dbReference type="ARBA" id="ARBA00022475"/>
    </source>
</evidence>
<evidence type="ECO:0000256" key="8">
    <source>
        <dbReference type="ARBA" id="ARBA00023136"/>
    </source>
</evidence>
<dbReference type="InterPro" id="IPR044527">
    <property type="entry name" value="NrtA/CpmA_ABC-bd_dom"/>
</dbReference>
<evidence type="ECO:0000313" key="10">
    <source>
        <dbReference type="EMBL" id="WUQ86717.1"/>
    </source>
</evidence>
<sequence length="390" mass="40469">MAPNQALSHGHDPHPSTRPLAGRIRRSAVAVVAGLTAVALLSACSYGSKNDDKKTNTAAPAGDSASSAKLSADTVRIGYFANLTHGTPLVGLQDGIFQKELGATQIKTQIFNAGPAEIEALNAGSIDIGWIGPSPAINGFTKSEGKSLKIIGGSASGGVKLVANPDKITSLDDLKGKKIATPQLGNTQDVALLNYLAGKGFKVDAQSGAGDVSVVRSDNKVTPDAYKQGSIDAAWVPEPTASKLVTLGAKVLLNEKDIWPDKKFVITNIIVSQKFLSEHADVVEAVLRGSVSTNAYIKANPDKAKATANEAIKKEAGNALEPAILDPAWADIDFLDDPLAATLQTEADNAVTAGLLKKPNLNGIYDLTLLNKVLKEKGQSPVADAGLGAK</sequence>
<keyword evidence="5" id="KW-1003">Cell membrane</keyword>
<keyword evidence="4" id="KW-0813">Transport</keyword>
<accession>A0ABZ1U9U7</accession>
<comment type="subcellular location">
    <subcellularLocation>
        <location evidence="2">Cell inner membrane</location>
    </subcellularLocation>
    <subcellularLocation>
        <location evidence="1">Periplasm</location>
    </subcellularLocation>
</comment>
<dbReference type="Pfam" id="PF13379">
    <property type="entry name" value="NMT1_2"/>
    <property type="match status" value="1"/>
</dbReference>
<keyword evidence="7" id="KW-0732">Signal</keyword>
<keyword evidence="6" id="KW-0997">Cell inner membrane</keyword>
<keyword evidence="11" id="KW-1185">Reference proteome</keyword>
<evidence type="ECO:0000256" key="7">
    <source>
        <dbReference type="ARBA" id="ARBA00022729"/>
    </source>
</evidence>
<dbReference type="Gene3D" id="3.40.190.10">
    <property type="entry name" value="Periplasmic binding protein-like II"/>
    <property type="match status" value="2"/>
</dbReference>
<dbReference type="PANTHER" id="PTHR30024:SF47">
    <property type="entry name" value="TAURINE-BINDING PERIPLASMIC PROTEIN"/>
    <property type="match status" value="1"/>
</dbReference>
<evidence type="ECO:0000256" key="4">
    <source>
        <dbReference type="ARBA" id="ARBA00022448"/>
    </source>
</evidence>
<dbReference type="EMBL" id="CP108110">
    <property type="protein sequence ID" value="WUQ86717.1"/>
    <property type="molecule type" value="Genomic_DNA"/>
</dbReference>
<dbReference type="InterPro" id="IPR010067">
    <property type="entry name" value="ABC_SsuA_sub-bd"/>
</dbReference>
<comment type="similarity">
    <text evidence="3">Belongs to the bacterial solute-binding protein SsuA/TauA family.</text>
</comment>
<reference evidence="10" key="1">
    <citation type="submission" date="2022-10" db="EMBL/GenBank/DDBJ databases">
        <title>The complete genomes of actinobacterial strains from the NBC collection.</title>
        <authorList>
            <person name="Joergensen T.S."/>
            <person name="Alvarez Arevalo M."/>
            <person name="Sterndorff E.B."/>
            <person name="Faurdal D."/>
            <person name="Vuksanovic O."/>
            <person name="Mourched A.-S."/>
            <person name="Charusanti P."/>
            <person name="Shaw S."/>
            <person name="Blin K."/>
            <person name="Weber T."/>
        </authorList>
    </citation>
    <scope>NUCLEOTIDE SEQUENCE</scope>
    <source>
        <strain evidence="10">NBC_00222</strain>
    </source>
</reference>
<gene>
    <name evidence="10" type="ORF">OHA16_29400</name>
</gene>
<evidence type="ECO:0000256" key="6">
    <source>
        <dbReference type="ARBA" id="ARBA00022519"/>
    </source>
</evidence>
<keyword evidence="8" id="KW-0472">Membrane</keyword>
<dbReference type="CDD" id="cd13553">
    <property type="entry name" value="PBP2_NrtA_CpmA_like"/>
    <property type="match status" value="1"/>
</dbReference>
<protein>
    <submittedName>
        <fullName evidence="10">Aliphatic sulfonate ABC transporter substrate-binding protein</fullName>
    </submittedName>
</protein>
<feature type="region of interest" description="Disordered" evidence="9">
    <location>
        <begin position="1"/>
        <end position="20"/>
    </location>
</feature>
<evidence type="ECO:0000313" key="11">
    <source>
        <dbReference type="Proteomes" id="UP001432222"/>
    </source>
</evidence>
<dbReference type="PANTHER" id="PTHR30024">
    <property type="entry name" value="ALIPHATIC SULFONATES-BINDING PROTEIN-RELATED"/>
    <property type="match status" value="1"/>
</dbReference>
<organism evidence="10 11">
    <name type="scientific">Kitasatospora purpeofusca</name>
    <dbReference type="NCBI Taxonomy" id="67352"/>
    <lineage>
        <taxon>Bacteria</taxon>
        <taxon>Bacillati</taxon>
        <taxon>Actinomycetota</taxon>
        <taxon>Actinomycetes</taxon>
        <taxon>Kitasatosporales</taxon>
        <taxon>Streptomycetaceae</taxon>
        <taxon>Kitasatospora</taxon>
    </lineage>
</organism>
<name>A0ABZ1U9U7_9ACTN</name>
<proteinExistence type="inferred from homology"/>
<dbReference type="NCBIfam" id="TIGR01728">
    <property type="entry name" value="SsuA_fam"/>
    <property type="match status" value="1"/>
</dbReference>
<evidence type="ECO:0000256" key="3">
    <source>
        <dbReference type="ARBA" id="ARBA00010742"/>
    </source>
</evidence>